<evidence type="ECO:0000313" key="2">
    <source>
        <dbReference type="EMBL" id="OAA58107.1"/>
    </source>
</evidence>
<feature type="region of interest" description="Disordered" evidence="1">
    <location>
        <begin position="210"/>
        <end position="304"/>
    </location>
</feature>
<feature type="compositionally biased region" description="Low complexity" evidence="1">
    <location>
        <begin position="155"/>
        <end position="166"/>
    </location>
</feature>
<name>A0A167QYT2_9HYPO</name>
<dbReference type="EMBL" id="AZHD01000013">
    <property type="protein sequence ID" value="OAA58107.1"/>
    <property type="molecule type" value="Genomic_DNA"/>
</dbReference>
<evidence type="ECO:0000256" key="1">
    <source>
        <dbReference type="SAM" id="MobiDB-lite"/>
    </source>
</evidence>
<proteinExistence type="predicted"/>
<evidence type="ECO:0000313" key="3">
    <source>
        <dbReference type="Proteomes" id="UP000076874"/>
    </source>
</evidence>
<dbReference type="AlphaFoldDB" id="A0A167QYT2"/>
<reference evidence="2 3" key="1">
    <citation type="journal article" date="2016" name="Genome Biol. Evol.">
        <title>Divergent and convergent evolution of fungal pathogenicity.</title>
        <authorList>
            <person name="Shang Y."/>
            <person name="Xiao G."/>
            <person name="Zheng P."/>
            <person name="Cen K."/>
            <person name="Zhan S."/>
            <person name="Wang C."/>
        </authorList>
    </citation>
    <scope>NUCLEOTIDE SEQUENCE [LARGE SCALE GENOMIC DNA]</scope>
    <source>
        <strain evidence="2 3">RCEF 264</strain>
    </source>
</reference>
<organism evidence="2 3">
    <name type="scientific">Niveomyces insectorum RCEF 264</name>
    <dbReference type="NCBI Taxonomy" id="1081102"/>
    <lineage>
        <taxon>Eukaryota</taxon>
        <taxon>Fungi</taxon>
        <taxon>Dikarya</taxon>
        <taxon>Ascomycota</taxon>
        <taxon>Pezizomycotina</taxon>
        <taxon>Sordariomycetes</taxon>
        <taxon>Hypocreomycetidae</taxon>
        <taxon>Hypocreales</taxon>
        <taxon>Cordycipitaceae</taxon>
        <taxon>Niveomyces</taxon>
    </lineage>
</organism>
<feature type="region of interest" description="Disordered" evidence="1">
    <location>
        <begin position="139"/>
        <end position="166"/>
    </location>
</feature>
<dbReference type="Proteomes" id="UP000076874">
    <property type="component" value="Unassembled WGS sequence"/>
</dbReference>
<comment type="caution">
    <text evidence="2">The sequence shown here is derived from an EMBL/GenBank/DDBJ whole genome shotgun (WGS) entry which is preliminary data.</text>
</comment>
<feature type="compositionally biased region" description="Pro residues" evidence="1">
    <location>
        <begin position="210"/>
        <end position="219"/>
    </location>
</feature>
<feature type="compositionally biased region" description="Basic and acidic residues" evidence="1">
    <location>
        <begin position="252"/>
        <end position="261"/>
    </location>
</feature>
<accession>A0A167QYT2</accession>
<gene>
    <name evidence="2" type="ORF">SPI_06992</name>
</gene>
<feature type="compositionally biased region" description="Low complexity" evidence="1">
    <location>
        <begin position="220"/>
        <end position="235"/>
    </location>
</feature>
<keyword evidence="3" id="KW-1185">Reference proteome</keyword>
<protein>
    <submittedName>
        <fullName evidence="2">Uncharacterized protein</fullName>
    </submittedName>
</protein>
<sequence>MPPRRRPAAYVELRPNNPPPQAFVAPPPVPSGPLVAVGAFPHIRYYEDEIRQALYEQGRDIVVARMALNLLSIVTNNPGVYSVQDPSQLDYSVLGPQFVNPGINWTPYLEYRSLVLAQVRLPLSPFTFVIQAPANQNPAGPPAIAGPSGPGLGSGNAAAPAGASGASGAAGAVAAGRAALAVPAAPAPAPAPPAPLFAPAALVARAPPVAPTAPAPPAAPAASAAPAAGAAPADGNDGRAGGQDPFGGPITRNRERQREAVMESMADTASRAVPRGGHRRWPDRNVHRMQLRGLANSERRKRGQ</sequence>